<protein>
    <submittedName>
        <fullName evidence="1">Uncharacterized protein</fullName>
    </submittedName>
</protein>
<accession>A0A3M7SLH9</accession>
<dbReference type="AlphaFoldDB" id="A0A3M7SLH9"/>
<dbReference type="EMBL" id="REGN01001161">
    <property type="protein sequence ID" value="RNA36589.1"/>
    <property type="molecule type" value="Genomic_DNA"/>
</dbReference>
<gene>
    <name evidence="1" type="ORF">BpHYR1_036316</name>
</gene>
<organism evidence="1 2">
    <name type="scientific">Brachionus plicatilis</name>
    <name type="common">Marine rotifer</name>
    <name type="synonym">Brachionus muelleri</name>
    <dbReference type="NCBI Taxonomy" id="10195"/>
    <lineage>
        <taxon>Eukaryota</taxon>
        <taxon>Metazoa</taxon>
        <taxon>Spiralia</taxon>
        <taxon>Gnathifera</taxon>
        <taxon>Rotifera</taxon>
        <taxon>Eurotatoria</taxon>
        <taxon>Monogononta</taxon>
        <taxon>Pseudotrocha</taxon>
        <taxon>Ploima</taxon>
        <taxon>Brachionidae</taxon>
        <taxon>Brachionus</taxon>
    </lineage>
</organism>
<comment type="caution">
    <text evidence="1">The sequence shown here is derived from an EMBL/GenBank/DDBJ whole genome shotgun (WGS) entry which is preliminary data.</text>
</comment>
<name>A0A3M7SLH9_BRAPC</name>
<reference evidence="1 2" key="1">
    <citation type="journal article" date="2018" name="Sci. Rep.">
        <title>Genomic signatures of local adaptation to the degree of environmental predictability in rotifers.</title>
        <authorList>
            <person name="Franch-Gras L."/>
            <person name="Hahn C."/>
            <person name="Garcia-Roger E.M."/>
            <person name="Carmona M.J."/>
            <person name="Serra M."/>
            <person name="Gomez A."/>
        </authorList>
    </citation>
    <scope>NUCLEOTIDE SEQUENCE [LARGE SCALE GENOMIC DNA]</scope>
    <source>
        <strain evidence="1">HYR1</strain>
    </source>
</reference>
<sequence length="62" mass="7868">MIKTRLLYLCEILLRIKEIFRKLFFFDKLRIDQFFNYPLIWEQFFYGLTNTNFLNYSLKIKF</sequence>
<evidence type="ECO:0000313" key="2">
    <source>
        <dbReference type="Proteomes" id="UP000276133"/>
    </source>
</evidence>
<proteinExistence type="predicted"/>
<keyword evidence="2" id="KW-1185">Reference proteome</keyword>
<evidence type="ECO:0000313" key="1">
    <source>
        <dbReference type="EMBL" id="RNA36589.1"/>
    </source>
</evidence>
<dbReference type="Proteomes" id="UP000276133">
    <property type="component" value="Unassembled WGS sequence"/>
</dbReference>